<keyword evidence="1" id="KW-0472">Membrane</keyword>
<evidence type="ECO:0000313" key="4">
    <source>
        <dbReference type="Proteomes" id="UP000256980"/>
    </source>
</evidence>
<keyword evidence="1" id="KW-0812">Transmembrane</keyword>
<feature type="domain" description="Serine aminopeptidase S33" evidence="2">
    <location>
        <begin position="44"/>
        <end position="153"/>
    </location>
</feature>
<dbReference type="AlphaFoldDB" id="A0A3D9GYT0"/>
<dbReference type="PIRSF" id="PIRSF037442">
    <property type="entry name" value="UCP037442_abhydr"/>
    <property type="match status" value="1"/>
</dbReference>
<dbReference type="OrthoDB" id="9785076at2"/>
<protein>
    <submittedName>
        <fullName evidence="3">Putative alpha/beta hydrolase</fullName>
    </submittedName>
</protein>
<evidence type="ECO:0000313" key="3">
    <source>
        <dbReference type="EMBL" id="RED42112.1"/>
    </source>
</evidence>
<reference evidence="3 4" key="1">
    <citation type="submission" date="2018-07" db="EMBL/GenBank/DDBJ databases">
        <title>Genomic Encyclopedia of Type Strains, Phase III (KMG-III): the genomes of soil and plant-associated and newly described type strains.</title>
        <authorList>
            <person name="Whitman W."/>
        </authorList>
    </citation>
    <scope>NUCLEOTIDE SEQUENCE [LARGE SCALE GENOMIC DNA]</scope>
    <source>
        <strain evidence="3 4">CECT 7946</strain>
    </source>
</reference>
<keyword evidence="4" id="KW-1185">Reference proteome</keyword>
<proteinExistence type="predicted"/>
<dbReference type="InterPro" id="IPR029058">
    <property type="entry name" value="AB_hydrolase_fold"/>
</dbReference>
<evidence type="ECO:0000259" key="2">
    <source>
        <dbReference type="Pfam" id="PF12146"/>
    </source>
</evidence>
<sequence>MNRSQDLYINTPLGHQLSLTSFKPKCSNNKSIIISSATGVLQHYYFKFALYFSELGYTVYTFDYSGIGKSHFNIADLKQNTIDLKAWGENDQASIVNYAKSQNSEHKITIITHSIGGQILAFNKEISQIDTIITIASQSGYWKHWKGFERFKMFAFWYMLIPALTPIFGYFPAKKLGLFENLPKQMVYQWRRLGKHKDYLLSEFEFDDLQFKNYNKHLLVLSFTRDEFASKSSVDWLAQQFSNANVDRRHIVPNDLGISDVGHFGFFRNQFKASLWKMTHEWIENNS</sequence>
<comment type="caution">
    <text evidence="3">The sequence shown here is derived from an EMBL/GenBank/DDBJ whole genome shotgun (WGS) entry which is preliminary data.</text>
</comment>
<keyword evidence="3" id="KW-0378">Hydrolase</keyword>
<keyword evidence="1" id="KW-1133">Transmembrane helix</keyword>
<organism evidence="3 4">
    <name type="scientific">Winogradskyella eximia</name>
    <dbReference type="NCBI Taxonomy" id="262006"/>
    <lineage>
        <taxon>Bacteria</taxon>
        <taxon>Pseudomonadati</taxon>
        <taxon>Bacteroidota</taxon>
        <taxon>Flavobacteriia</taxon>
        <taxon>Flavobacteriales</taxon>
        <taxon>Flavobacteriaceae</taxon>
        <taxon>Winogradskyella</taxon>
    </lineage>
</organism>
<dbReference type="Proteomes" id="UP000256980">
    <property type="component" value="Unassembled WGS sequence"/>
</dbReference>
<dbReference type="Pfam" id="PF12146">
    <property type="entry name" value="Hydrolase_4"/>
    <property type="match status" value="1"/>
</dbReference>
<gene>
    <name evidence="3" type="ORF">DFQ10_1097</name>
</gene>
<dbReference type="SUPFAM" id="SSF53474">
    <property type="entry name" value="alpha/beta-Hydrolases"/>
    <property type="match status" value="1"/>
</dbReference>
<evidence type="ECO:0000256" key="1">
    <source>
        <dbReference type="SAM" id="Phobius"/>
    </source>
</evidence>
<feature type="transmembrane region" description="Helical" evidence="1">
    <location>
        <begin position="153"/>
        <end position="173"/>
    </location>
</feature>
<name>A0A3D9GYT0_9FLAO</name>
<dbReference type="InterPro" id="IPR017208">
    <property type="entry name" value="UCP037442_abhydr"/>
</dbReference>
<dbReference type="Gene3D" id="3.40.50.1820">
    <property type="entry name" value="alpha/beta hydrolase"/>
    <property type="match status" value="1"/>
</dbReference>
<dbReference type="GO" id="GO:0016787">
    <property type="term" value="F:hydrolase activity"/>
    <property type="evidence" value="ECO:0007669"/>
    <property type="project" value="UniProtKB-KW"/>
</dbReference>
<dbReference type="InterPro" id="IPR022742">
    <property type="entry name" value="Hydrolase_4"/>
</dbReference>
<dbReference type="RefSeq" id="WP_115818476.1">
    <property type="nucleotide sequence ID" value="NZ_QRDV01000009.1"/>
</dbReference>
<accession>A0A3D9GYT0</accession>
<dbReference type="EMBL" id="QRDV01000009">
    <property type="protein sequence ID" value="RED42112.1"/>
    <property type="molecule type" value="Genomic_DNA"/>
</dbReference>